<evidence type="ECO:0000256" key="1">
    <source>
        <dbReference type="SAM" id="Phobius"/>
    </source>
</evidence>
<proteinExistence type="predicted"/>
<accession>A0ABV5K4M5</accession>
<dbReference type="EMBL" id="JBHMDG010000001">
    <property type="protein sequence ID" value="MFB9311650.1"/>
    <property type="molecule type" value="Genomic_DNA"/>
</dbReference>
<protein>
    <recommendedName>
        <fullName evidence="4">ABC transporter permease</fullName>
    </recommendedName>
</protein>
<dbReference type="RefSeq" id="WP_140008485.1">
    <property type="nucleotide sequence ID" value="NZ_JBHMDG010000001.1"/>
</dbReference>
<evidence type="ECO:0000313" key="3">
    <source>
        <dbReference type="Proteomes" id="UP001589750"/>
    </source>
</evidence>
<feature type="transmembrane region" description="Helical" evidence="1">
    <location>
        <begin position="81"/>
        <end position="104"/>
    </location>
</feature>
<feature type="transmembrane region" description="Helical" evidence="1">
    <location>
        <begin position="40"/>
        <end position="60"/>
    </location>
</feature>
<name>A0ABV5K4M5_9ACTN</name>
<comment type="caution">
    <text evidence="2">The sequence shown here is derived from an EMBL/GenBank/DDBJ whole genome shotgun (WGS) entry which is preliminary data.</text>
</comment>
<organism evidence="2 3">
    <name type="scientific">Nocardioides plantarum</name>
    <dbReference type="NCBI Taxonomy" id="29299"/>
    <lineage>
        <taxon>Bacteria</taxon>
        <taxon>Bacillati</taxon>
        <taxon>Actinomycetota</taxon>
        <taxon>Actinomycetes</taxon>
        <taxon>Propionibacteriales</taxon>
        <taxon>Nocardioidaceae</taxon>
        <taxon>Nocardioides</taxon>
    </lineage>
</organism>
<keyword evidence="3" id="KW-1185">Reference proteome</keyword>
<gene>
    <name evidence="2" type="ORF">ACFFRI_01225</name>
</gene>
<evidence type="ECO:0008006" key="4">
    <source>
        <dbReference type="Google" id="ProtNLM"/>
    </source>
</evidence>
<feature type="transmembrane region" description="Helical" evidence="1">
    <location>
        <begin position="146"/>
        <end position="170"/>
    </location>
</feature>
<feature type="transmembrane region" description="Helical" evidence="1">
    <location>
        <begin position="190"/>
        <end position="216"/>
    </location>
</feature>
<keyword evidence="1" id="KW-0812">Transmembrane</keyword>
<dbReference type="Proteomes" id="UP001589750">
    <property type="component" value="Unassembled WGS sequence"/>
</dbReference>
<feature type="transmembrane region" description="Helical" evidence="1">
    <location>
        <begin position="18"/>
        <end position="34"/>
    </location>
</feature>
<keyword evidence="1" id="KW-1133">Transmembrane helix</keyword>
<evidence type="ECO:0000313" key="2">
    <source>
        <dbReference type="EMBL" id="MFB9311650.1"/>
    </source>
</evidence>
<keyword evidence="1" id="KW-0472">Membrane</keyword>
<sequence>MQANAIARASIQELLRRRGALIMLIALPLAFYLARRDIPSSAIVVLALGVGWAVATLALFNTVNSLKLDRRLRVAGFTARAILAGRLLAVLLFGLVLSFAYLLLALLDQEVARPGGVALMMMCAVVVGAPLGMAVGLLLRSELEGALALLIFLATQFMTNPDRLLAHLLPLWSVRGVADWAVWSADSGKLIAGLAHGATTVTVLITIITGASAFRLRVHPPHAVLRERTQSPTDTATNRGRVE</sequence>
<feature type="transmembrane region" description="Helical" evidence="1">
    <location>
        <begin position="116"/>
        <end position="139"/>
    </location>
</feature>
<reference evidence="2 3" key="1">
    <citation type="submission" date="2024-09" db="EMBL/GenBank/DDBJ databases">
        <authorList>
            <person name="Sun Q."/>
            <person name="Mori K."/>
        </authorList>
    </citation>
    <scope>NUCLEOTIDE SEQUENCE [LARGE SCALE GENOMIC DNA]</scope>
    <source>
        <strain evidence="2 3">JCM 9626</strain>
    </source>
</reference>